<evidence type="ECO:0000313" key="1">
    <source>
        <dbReference type="EMBL" id="TCK27994.1"/>
    </source>
</evidence>
<dbReference type="AlphaFoldDB" id="A0A4R1HYT3"/>
<sequence length="78" mass="8644">MSDKQAEARAIIEDALSRLRAMGMTPDGAASLLVIQGAIRVESAVKRKENANFVASCVEREDERESVYRTRGFLDLDD</sequence>
<gene>
    <name evidence="1" type="ORF">EV667_1990</name>
</gene>
<dbReference type="Proteomes" id="UP000295030">
    <property type="component" value="Unassembled WGS sequence"/>
</dbReference>
<dbReference type="RefSeq" id="WP_131835193.1">
    <property type="nucleotide sequence ID" value="NZ_SMFY01000002.1"/>
</dbReference>
<name>A0A4R1HYT3_ANCAQ</name>
<protein>
    <submittedName>
        <fullName evidence="1">Uncharacterized protein</fullName>
    </submittedName>
</protein>
<reference evidence="1 2" key="1">
    <citation type="submission" date="2019-03" db="EMBL/GenBank/DDBJ databases">
        <title>Genomic Encyclopedia of Type Strains, Phase IV (KMG-IV): sequencing the most valuable type-strain genomes for metagenomic binning, comparative biology and taxonomic classification.</title>
        <authorList>
            <person name="Goeker M."/>
        </authorList>
    </citation>
    <scope>NUCLEOTIDE SEQUENCE [LARGE SCALE GENOMIC DNA]</scope>
    <source>
        <strain evidence="1 2">DSM 101</strain>
    </source>
</reference>
<comment type="caution">
    <text evidence="1">The sequence shown here is derived from an EMBL/GenBank/DDBJ whole genome shotgun (WGS) entry which is preliminary data.</text>
</comment>
<accession>A0A4R1HYT3</accession>
<proteinExistence type="predicted"/>
<dbReference type="OrthoDB" id="8454832at2"/>
<keyword evidence="2" id="KW-1185">Reference proteome</keyword>
<organism evidence="1 2">
    <name type="scientific">Ancylobacter aquaticus</name>
    <dbReference type="NCBI Taxonomy" id="100"/>
    <lineage>
        <taxon>Bacteria</taxon>
        <taxon>Pseudomonadati</taxon>
        <taxon>Pseudomonadota</taxon>
        <taxon>Alphaproteobacteria</taxon>
        <taxon>Hyphomicrobiales</taxon>
        <taxon>Xanthobacteraceae</taxon>
        <taxon>Ancylobacter</taxon>
    </lineage>
</organism>
<dbReference type="EMBL" id="SMFY01000002">
    <property type="protein sequence ID" value="TCK27994.1"/>
    <property type="molecule type" value="Genomic_DNA"/>
</dbReference>
<evidence type="ECO:0000313" key="2">
    <source>
        <dbReference type="Proteomes" id="UP000295030"/>
    </source>
</evidence>